<keyword evidence="2 5" id="KW-0812">Transmembrane</keyword>
<dbReference type="SUPFAM" id="SSF53300">
    <property type="entry name" value="vWA-like"/>
    <property type="match status" value="1"/>
</dbReference>
<dbReference type="Proteomes" id="UP000028547">
    <property type="component" value="Unassembled WGS sequence"/>
</dbReference>
<evidence type="ECO:0000256" key="4">
    <source>
        <dbReference type="ARBA" id="ARBA00023136"/>
    </source>
</evidence>
<feature type="domain" description="VWFA" evidence="6">
    <location>
        <begin position="93"/>
        <end position="292"/>
    </location>
</feature>
<evidence type="ECO:0000256" key="5">
    <source>
        <dbReference type="SAM" id="Phobius"/>
    </source>
</evidence>
<feature type="transmembrane region" description="Helical" evidence="5">
    <location>
        <begin position="54"/>
        <end position="75"/>
    </location>
</feature>
<dbReference type="SMART" id="SM00327">
    <property type="entry name" value="VWA"/>
    <property type="match status" value="1"/>
</dbReference>
<dbReference type="InterPro" id="IPR033881">
    <property type="entry name" value="vWA_BatA_type"/>
</dbReference>
<reference evidence="7 8" key="1">
    <citation type="submission" date="2014-07" db="EMBL/GenBank/DDBJ databases">
        <title>Draft Genome Sequence of Gephyronic Acid Producer, Cystobacter violaceus Strain Cb vi76.</title>
        <authorList>
            <person name="Stevens D.C."/>
            <person name="Young J."/>
            <person name="Carmichael R."/>
            <person name="Tan J."/>
            <person name="Taylor R.E."/>
        </authorList>
    </citation>
    <scope>NUCLEOTIDE SEQUENCE [LARGE SCALE GENOMIC DNA]</scope>
    <source>
        <strain evidence="7 8">Cb vi76</strain>
    </source>
</reference>
<evidence type="ECO:0000256" key="2">
    <source>
        <dbReference type="ARBA" id="ARBA00022692"/>
    </source>
</evidence>
<dbReference type="EMBL" id="JPMI01000202">
    <property type="protein sequence ID" value="KFA90544.1"/>
    <property type="molecule type" value="Genomic_DNA"/>
</dbReference>
<proteinExistence type="predicted"/>
<evidence type="ECO:0000259" key="6">
    <source>
        <dbReference type="PROSITE" id="PS50234"/>
    </source>
</evidence>
<dbReference type="PRINTS" id="PR00453">
    <property type="entry name" value="VWFADOMAIN"/>
</dbReference>
<gene>
    <name evidence="7" type="ORF">Q664_27695</name>
</gene>
<sequence>MPPVPAFHNPEFLWGLLLIPVLLGWAWRERRSRAVLRFSAAHVLASQGRGLRTYMLPLLPFLRVFAVAAAVVALARPQSRDARVRDSSVEGIDIVVALDLSTSMEAGDFRPQNRLHVAKEVLAEFIGNRVNDRIGLVVFAGAAYTQSPLTLDYGVLKEVLRQLRTRVLEDGTAIGDALATALNRLRDSEAKSRVVVLITDGDNNSGKISPLDSATMAKSLNIPIYTILVGKGGKVPFPQGTDLFGNTVWRETEIPINPELLQDIADQTGGEYYRATDPEGLKLGLQKVLDSLERSKLMEGGATANYREDYHPYLLLAFGLAALELLLRATFLRVFP</sequence>
<evidence type="ECO:0000313" key="8">
    <source>
        <dbReference type="Proteomes" id="UP000028547"/>
    </source>
</evidence>
<dbReference type="PROSITE" id="PS50234">
    <property type="entry name" value="VWFA"/>
    <property type="match status" value="1"/>
</dbReference>
<dbReference type="InterPro" id="IPR024163">
    <property type="entry name" value="Aerotolerance_reg_N"/>
</dbReference>
<dbReference type="InterPro" id="IPR002035">
    <property type="entry name" value="VWF_A"/>
</dbReference>
<dbReference type="Gene3D" id="3.40.50.410">
    <property type="entry name" value="von Willebrand factor, type A domain"/>
    <property type="match status" value="1"/>
</dbReference>
<keyword evidence="3 5" id="KW-1133">Transmembrane helix</keyword>
<evidence type="ECO:0000313" key="7">
    <source>
        <dbReference type="EMBL" id="KFA90544.1"/>
    </source>
</evidence>
<dbReference type="CDD" id="cd01467">
    <property type="entry name" value="vWA_BatA_type"/>
    <property type="match status" value="1"/>
</dbReference>
<accession>A0A084SQ09</accession>
<keyword evidence="4 5" id="KW-0472">Membrane</keyword>
<comment type="caution">
    <text evidence="7">The sequence shown here is derived from an EMBL/GenBank/DDBJ whole genome shotgun (WGS) entry which is preliminary data.</text>
</comment>
<dbReference type="AlphaFoldDB" id="A0A084SQ09"/>
<organism evidence="7 8">
    <name type="scientific">Archangium violaceum Cb vi76</name>
    <dbReference type="NCBI Taxonomy" id="1406225"/>
    <lineage>
        <taxon>Bacteria</taxon>
        <taxon>Pseudomonadati</taxon>
        <taxon>Myxococcota</taxon>
        <taxon>Myxococcia</taxon>
        <taxon>Myxococcales</taxon>
        <taxon>Cystobacterineae</taxon>
        <taxon>Archangiaceae</taxon>
        <taxon>Archangium</taxon>
    </lineage>
</organism>
<dbReference type="InterPro" id="IPR011933">
    <property type="entry name" value="Double_TM_dom"/>
</dbReference>
<dbReference type="InterPro" id="IPR050768">
    <property type="entry name" value="UPF0353/GerABKA_families"/>
</dbReference>
<evidence type="ECO:0000256" key="1">
    <source>
        <dbReference type="ARBA" id="ARBA00022475"/>
    </source>
</evidence>
<dbReference type="NCBIfam" id="TIGR02226">
    <property type="entry name" value="two_anch"/>
    <property type="match status" value="1"/>
</dbReference>
<feature type="transmembrane region" description="Helical" evidence="5">
    <location>
        <begin position="12"/>
        <end position="28"/>
    </location>
</feature>
<dbReference type="PANTHER" id="PTHR22550">
    <property type="entry name" value="SPORE GERMINATION PROTEIN"/>
    <property type="match status" value="1"/>
</dbReference>
<dbReference type="Pfam" id="PF00092">
    <property type="entry name" value="VWA"/>
    <property type="match status" value="1"/>
</dbReference>
<name>A0A084SQ09_9BACT</name>
<evidence type="ECO:0000256" key="3">
    <source>
        <dbReference type="ARBA" id="ARBA00022989"/>
    </source>
</evidence>
<dbReference type="Pfam" id="PF07584">
    <property type="entry name" value="BatA"/>
    <property type="match status" value="1"/>
</dbReference>
<dbReference type="RefSeq" id="WP_043401912.1">
    <property type="nucleotide sequence ID" value="NZ_JPMI01000202.1"/>
</dbReference>
<dbReference type="InterPro" id="IPR036465">
    <property type="entry name" value="vWFA_dom_sf"/>
</dbReference>
<protein>
    <submittedName>
        <fullName evidence="7">Aerotolerance regulator BatA</fullName>
    </submittedName>
</protein>
<dbReference type="PANTHER" id="PTHR22550:SF5">
    <property type="entry name" value="LEUCINE ZIPPER PROTEIN 4"/>
    <property type="match status" value="1"/>
</dbReference>
<keyword evidence="1" id="KW-1003">Cell membrane</keyword>